<feature type="transmembrane region" description="Helical" evidence="7">
    <location>
        <begin position="65"/>
        <end position="83"/>
    </location>
</feature>
<evidence type="ECO:0000256" key="1">
    <source>
        <dbReference type="ARBA" id="ARBA00004651"/>
    </source>
</evidence>
<keyword evidence="9" id="KW-1185">Reference proteome</keyword>
<feature type="transmembrane region" description="Helical" evidence="7">
    <location>
        <begin position="38"/>
        <end position="59"/>
    </location>
</feature>
<comment type="subcellular location">
    <subcellularLocation>
        <location evidence="1">Cell membrane</location>
        <topology evidence="1">Multi-pass membrane protein</topology>
    </subcellularLocation>
</comment>
<dbReference type="AlphaFoldDB" id="A0AA35WZ24"/>
<name>A0AA35WZ24_GEOBA</name>
<dbReference type="PANTHER" id="PTHR30561:SF1">
    <property type="entry name" value="MULTIDRUG TRANSPORTER EMRE"/>
    <property type="match status" value="1"/>
</dbReference>
<evidence type="ECO:0000256" key="4">
    <source>
        <dbReference type="ARBA" id="ARBA00022692"/>
    </source>
</evidence>
<feature type="transmembrane region" description="Helical" evidence="7">
    <location>
        <begin position="12"/>
        <end position="31"/>
    </location>
</feature>
<evidence type="ECO:0000256" key="7">
    <source>
        <dbReference type="SAM" id="Phobius"/>
    </source>
</evidence>
<sequence>MKLSEGLTKPIFAALIFVLYGVSFVLFALALKKIDLGLSYAIWAGIGTAAIAMIGYIWFKEPMGPLRIGSIVLIIIGVVGLNVSRGVQ</sequence>
<dbReference type="GO" id="GO:0005886">
    <property type="term" value="C:plasma membrane"/>
    <property type="evidence" value="ECO:0007669"/>
    <property type="project" value="UniProtKB-SubCell"/>
</dbReference>
<dbReference type="PANTHER" id="PTHR30561">
    <property type="entry name" value="SMR FAMILY PROTON-DEPENDENT DRUG EFFLUX TRANSPORTER SUGE"/>
    <property type="match status" value="1"/>
</dbReference>
<keyword evidence="2" id="KW-0813">Transport</keyword>
<evidence type="ECO:0000256" key="3">
    <source>
        <dbReference type="ARBA" id="ARBA00022475"/>
    </source>
</evidence>
<evidence type="ECO:0000256" key="5">
    <source>
        <dbReference type="ARBA" id="ARBA00022989"/>
    </source>
</evidence>
<organism evidence="8 9">
    <name type="scientific">Geodia barretti</name>
    <name type="common">Barrett's horny sponge</name>
    <dbReference type="NCBI Taxonomy" id="519541"/>
    <lineage>
        <taxon>Eukaryota</taxon>
        <taxon>Metazoa</taxon>
        <taxon>Porifera</taxon>
        <taxon>Demospongiae</taxon>
        <taxon>Heteroscleromorpha</taxon>
        <taxon>Tetractinellida</taxon>
        <taxon>Astrophorina</taxon>
        <taxon>Geodiidae</taxon>
        <taxon>Geodia</taxon>
    </lineage>
</organism>
<proteinExistence type="predicted"/>
<reference evidence="8" key="1">
    <citation type="submission" date="2023-03" db="EMBL/GenBank/DDBJ databases">
        <authorList>
            <person name="Steffen K."/>
            <person name="Cardenas P."/>
        </authorList>
    </citation>
    <scope>NUCLEOTIDE SEQUENCE</scope>
</reference>
<evidence type="ECO:0000256" key="2">
    <source>
        <dbReference type="ARBA" id="ARBA00022448"/>
    </source>
</evidence>
<keyword evidence="6 7" id="KW-0472">Membrane</keyword>
<dbReference type="Gene3D" id="1.10.3730.20">
    <property type="match status" value="1"/>
</dbReference>
<protein>
    <submittedName>
        <fullName evidence="8">Uncharacterized membrane protein YvaE</fullName>
    </submittedName>
</protein>
<dbReference type="InterPro" id="IPR037185">
    <property type="entry name" value="EmrE-like"/>
</dbReference>
<dbReference type="InterPro" id="IPR000390">
    <property type="entry name" value="Small_drug/metabolite_transptr"/>
</dbReference>
<dbReference type="SUPFAM" id="SSF103481">
    <property type="entry name" value="Multidrug resistance efflux transporter EmrE"/>
    <property type="match status" value="1"/>
</dbReference>
<gene>
    <name evidence="8" type="ORF">GBAR_LOCUS18122</name>
</gene>
<evidence type="ECO:0000313" key="9">
    <source>
        <dbReference type="Proteomes" id="UP001174909"/>
    </source>
</evidence>
<accession>A0AA35WZ24</accession>
<dbReference type="Pfam" id="PF00893">
    <property type="entry name" value="Multi_Drug_Res"/>
    <property type="match status" value="1"/>
</dbReference>
<dbReference type="InterPro" id="IPR045324">
    <property type="entry name" value="Small_multidrug_res"/>
</dbReference>
<keyword evidence="3" id="KW-1003">Cell membrane</keyword>
<dbReference type="Proteomes" id="UP001174909">
    <property type="component" value="Unassembled WGS sequence"/>
</dbReference>
<dbReference type="GO" id="GO:0022857">
    <property type="term" value="F:transmembrane transporter activity"/>
    <property type="evidence" value="ECO:0007669"/>
    <property type="project" value="InterPro"/>
</dbReference>
<keyword evidence="4 7" id="KW-0812">Transmembrane</keyword>
<evidence type="ECO:0000256" key="6">
    <source>
        <dbReference type="ARBA" id="ARBA00023136"/>
    </source>
</evidence>
<dbReference type="EMBL" id="CASHTH010002581">
    <property type="protein sequence ID" value="CAI8032005.1"/>
    <property type="molecule type" value="Genomic_DNA"/>
</dbReference>
<comment type="caution">
    <text evidence="8">The sequence shown here is derived from an EMBL/GenBank/DDBJ whole genome shotgun (WGS) entry which is preliminary data.</text>
</comment>
<evidence type="ECO:0000313" key="8">
    <source>
        <dbReference type="EMBL" id="CAI8032005.1"/>
    </source>
</evidence>
<keyword evidence="5 7" id="KW-1133">Transmembrane helix</keyword>